<dbReference type="InterPro" id="IPR039518">
    <property type="entry name" value="WhiA_LAGLIDADG_dom"/>
</dbReference>
<name>A0A9D2D4M0_9FIRM</name>
<dbReference type="PANTHER" id="PTHR37307">
    <property type="entry name" value="CELL DIVISION PROTEIN WHIA-RELATED"/>
    <property type="match status" value="1"/>
</dbReference>
<gene>
    <name evidence="4 8" type="primary">whiA</name>
    <name evidence="8" type="ORF">IAA08_10940</name>
</gene>
<feature type="domain" description="Sporulation transcription regulator WhiA N-terminal" evidence="6">
    <location>
        <begin position="20"/>
        <end position="103"/>
    </location>
</feature>
<evidence type="ECO:0000313" key="9">
    <source>
        <dbReference type="Proteomes" id="UP000824024"/>
    </source>
</evidence>
<reference evidence="8" key="1">
    <citation type="journal article" date="2021" name="PeerJ">
        <title>Extensive microbial diversity within the chicken gut microbiome revealed by metagenomics and culture.</title>
        <authorList>
            <person name="Gilroy R."/>
            <person name="Ravi A."/>
            <person name="Getino M."/>
            <person name="Pursley I."/>
            <person name="Horton D.L."/>
            <person name="Alikhan N.F."/>
            <person name="Baker D."/>
            <person name="Gharbi K."/>
            <person name="Hall N."/>
            <person name="Watson M."/>
            <person name="Adriaenssens E.M."/>
            <person name="Foster-Nyarko E."/>
            <person name="Jarju S."/>
            <person name="Secka A."/>
            <person name="Antonio M."/>
            <person name="Oren A."/>
            <person name="Chaudhuri R.R."/>
            <person name="La Ragione R."/>
            <person name="Hildebrand F."/>
            <person name="Pallen M.J."/>
        </authorList>
    </citation>
    <scope>NUCLEOTIDE SEQUENCE</scope>
    <source>
        <strain evidence="8">CHK192-9172</strain>
    </source>
</reference>
<evidence type="ECO:0000259" key="5">
    <source>
        <dbReference type="Pfam" id="PF02650"/>
    </source>
</evidence>
<keyword evidence="3 4" id="KW-0131">Cell cycle</keyword>
<evidence type="ECO:0000256" key="4">
    <source>
        <dbReference type="HAMAP-Rule" id="MF_01420"/>
    </source>
</evidence>
<comment type="similarity">
    <text evidence="4">Belongs to the WhiA family.</text>
</comment>
<dbReference type="GO" id="GO:0003677">
    <property type="term" value="F:DNA binding"/>
    <property type="evidence" value="ECO:0007669"/>
    <property type="project" value="UniProtKB-UniRule"/>
</dbReference>
<feature type="domain" description="Sporulation regulator WhiA C-terminal" evidence="5">
    <location>
        <begin position="217"/>
        <end position="300"/>
    </location>
</feature>
<dbReference type="GO" id="GO:0043937">
    <property type="term" value="P:regulation of sporulation"/>
    <property type="evidence" value="ECO:0007669"/>
    <property type="project" value="InterPro"/>
</dbReference>
<keyword evidence="2 4" id="KW-0238">DNA-binding</keyword>
<protein>
    <recommendedName>
        <fullName evidence="4">Probable cell division protein WhiA</fullName>
    </recommendedName>
</protein>
<comment type="function">
    <text evidence="4">Involved in cell division and chromosome segregation.</text>
</comment>
<dbReference type="AlphaFoldDB" id="A0A9D2D4M0"/>
<accession>A0A9D2D4M0</accession>
<comment type="caution">
    <text evidence="8">The sequence shown here is derived from an EMBL/GenBank/DDBJ whole genome shotgun (WGS) entry which is preliminary data.</text>
</comment>
<organism evidence="8 9">
    <name type="scientific">Candidatus Eubacterium avistercoris</name>
    <dbReference type="NCBI Taxonomy" id="2838567"/>
    <lineage>
        <taxon>Bacteria</taxon>
        <taxon>Bacillati</taxon>
        <taxon>Bacillota</taxon>
        <taxon>Clostridia</taxon>
        <taxon>Eubacteriales</taxon>
        <taxon>Eubacteriaceae</taxon>
        <taxon>Eubacterium</taxon>
    </lineage>
</organism>
<feature type="domain" description="WhiA LAGLIDADG-like" evidence="7">
    <location>
        <begin position="123"/>
        <end position="214"/>
    </location>
</feature>
<dbReference type="Gene3D" id="3.10.28.10">
    <property type="entry name" value="Homing endonucleases"/>
    <property type="match status" value="1"/>
</dbReference>
<evidence type="ECO:0000256" key="2">
    <source>
        <dbReference type="ARBA" id="ARBA00023125"/>
    </source>
</evidence>
<sequence>MSFSSDVKEELSRLIPKPVHCKSAELAAAMMFAGEIGIGTEEKKIIIRTEQVILAKKYFTLIKKIFGFNAVLNIRAQAGGQKSHQYSIILKKDEEVRQVLERVPVFSEDLLKEQILGRDCCRRAFIRGAFLAAGSMSNPGKSYHLEIVCRQPHQAQLLQEVIEGYDLPAKIARRKNRYIVYMKDSERIFDLLNLMEAYRASMELENVRIIKEMRNAANRQYNCDAANINKLVKAASKQIDDIRFLQEHMGLENLSPNLYEAAAARLEHPDVSLQELGNYLNPPVGKSGVNHRLRKIGAIADELRAKTEEQSQ</sequence>
<dbReference type="PANTHER" id="PTHR37307:SF1">
    <property type="entry name" value="CELL DIVISION PROTEIN WHIA-RELATED"/>
    <property type="match status" value="1"/>
</dbReference>
<dbReference type="InterPro" id="IPR027434">
    <property type="entry name" value="Homing_endonucl"/>
</dbReference>
<evidence type="ECO:0000259" key="6">
    <source>
        <dbReference type="Pfam" id="PF10298"/>
    </source>
</evidence>
<dbReference type="NCBIfam" id="TIGR00647">
    <property type="entry name" value="DNA_bind_WhiA"/>
    <property type="match status" value="1"/>
</dbReference>
<dbReference type="GO" id="GO:0051301">
    <property type="term" value="P:cell division"/>
    <property type="evidence" value="ECO:0007669"/>
    <property type="project" value="UniProtKB-UniRule"/>
</dbReference>
<dbReference type="InterPro" id="IPR023054">
    <property type="entry name" value="Sporulation_regulator_WhiA_C"/>
</dbReference>
<dbReference type="Pfam" id="PF02650">
    <property type="entry name" value="HTH_WhiA"/>
    <property type="match status" value="1"/>
</dbReference>
<dbReference type="Pfam" id="PF10298">
    <property type="entry name" value="WhiA_N"/>
    <property type="match status" value="1"/>
</dbReference>
<evidence type="ECO:0000256" key="3">
    <source>
        <dbReference type="ARBA" id="ARBA00023306"/>
    </source>
</evidence>
<dbReference type="Proteomes" id="UP000824024">
    <property type="component" value="Unassembled WGS sequence"/>
</dbReference>
<evidence type="ECO:0000259" key="7">
    <source>
        <dbReference type="Pfam" id="PF14527"/>
    </source>
</evidence>
<evidence type="ECO:0000313" key="8">
    <source>
        <dbReference type="EMBL" id="HIZ08433.1"/>
    </source>
</evidence>
<proteinExistence type="inferred from homology"/>
<dbReference type="EMBL" id="DXCH01000292">
    <property type="protein sequence ID" value="HIZ08433.1"/>
    <property type="molecule type" value="Genomic_DNA"/>
</dbReference>
<dbReference type="SUPFAM" id="SSF55608">
    <property type="entry name" value="Homing endonucleases"/>
    <property type="match status" value="1"/>
</dbReference>
<dbReference type="HAMAP" id="MF_01420">
    <property type="entry name" value="HTH_type_WhiA"/>
    <property type="match status" value="1"/>
</dbReference>
<evidence type="ECO:0000256" key="1">
    <source>
        <dbReference type="ARBA" id="ARBA00022618"/>
    </source>
</evidence>
<reference evidence="8" key="2">
    <citation type="submission" date="2021-04" db="EMBL/GenBank/DDBJ databases">
        <authorList>
            <person name="Gilroy R."/>
        </authorList>
    </citation>
    <scope>NUCLEOTIDE SEQUENCE</scope>
    <source>
        <strain evidence="8">CHK192-9172</strain>
    </source>
</reference>
<dbReference type="InterPro" id="IPR003802">
    <property type="entry name" value="Sporulation_regulator_WhiA"/>
</dbReference>
<dbReference type="InterPro" id="IPR018478">
    <property type="entry name" value="Sporu_reg_WhiA_N_dom"/>
</dbReference>
<keyword evidence="1 4" id="KW-0132">Cell division</keyword>
<dbReference type="Pfam" id="PF14527">
    <property type="entry name" value="LAGLIDADG_WhiA"/>
    <property type="match status" value="1"/>
</dbReference>